<dbReference type="CDD" id="cd00761">
    <property type="entry name" value="Glyco_tranf_GTA_type"/>
    <property type="match status" value="1"/>
</dbReference>
<keyword evidence="3" id="KW-1185">Reference proteome</keyword>
<dbReference type="GO" id="GO:0016758">
    <property type="term" value="F:hexosyltransferase activity"/>
    <property type="evidence" value="ECO:0007669"/>
    <property type="project" value="UniProtKB-ARBA"/>
</dbReference>
<evidence type="ECO:0000313" key="3">
    <source>
        <dbReference type="Proteomes" id="UP000262379"/>
    </source>
</evidence>
<evidence type="ECO:0000313" key="2">
    <source>
        <dbReference type="EMBL" id="RFC65757.1"/>
    </source>
</evidence>
<dbReference type="SUPFAM" id="SSF53448">
    <property type="entry name" value="Nucleotide-diphospho-sugar transferases"/>
    <property type="match status" value="1"/>
</dbReference>
<organism evidence="2 3">
    <name type="scientific">Mesorhizobium denitrificans</name>
    <dbReference type="NCBI Taxonomy" id="2294114"/>
    <lineage>
        <taxon>Bacteria</taxon>
        <taxon>Pseudomonadati</taxon>
        <taxon>Pseudomonadota</taxon>
        <taxon>Alphaproteobacteria</taxon>
        <taxon>Hyphomicrobiales</taxon>
        <taxon>Phyllobacteriaceae</taxon>
        <taxon>Mesorhizobium</taxon>
    </lineage>
</organism>
<proteinExistence type="predicted"/>
<feature type="domain" description="Glycosyltransferase 2-like" evidence="1">
    <location>
        <begin position="10"/>
        <end position="169"/>
    </location>
</feature>
<dbReference type="Gene3D" id="3.90.550.10">
    <property type="entry name" value="Spore Coat Polysaccharide Biosynthesis Protein SpsA, Chain A"/>
    <property type="match status" value="1"/>
</dbReference>
<dbReference type="Pfam" id="PF00535">
    <property type="entry name" value="Glycos_transf_2"/>
    <property type="match status" value="1"/>
</dbReference>
<dbReference type="Proteomes" id="UP000262379">
    <property type="component" value="Unassembled WGS sequence"/>
</dbReference>
<dbReference type="RefSeq" id="WP_116625128.1">
    <property type="nucleotide sequence ID" value="NZ_QURN01000014.1"/>
</dbReference>
<dbReference type="InterPro" id="IPR029044">
    <property type="entry name" value="Nucleotide-diphossugar_trans"/>
</dbReference>
<comment type="caution">
    <text evidence="2">The sequence shown here is derived from an EMBL/GenBank/DDBJ whole genome shotgun (WGS) entry which is preliminary data.</text>
</comment>
<dbReference type="PANTHER" id="PTHR22916">
    <property type="entry name" value="GLYCOSYLTRANSFERASE"/>
    <property type="match status" value="1"/>
</dbReference>
<dbReference type="PANTHER" id="PTHR22916:SF3">
    <property type="entry name" value="UDP-GLCNAC:BETAGAL BETA-1,3-N-ACETYLGLUCOSAMINYLTRANSFERASE-LIKE PROTEIN 1"/>
    <property type="match status" value="1"/>
</dbReference>
<accession>A0A371X941</accession>
<evidence type="ECO:0000259" key="1">
    <source>
        <dbReference type="Pfam" id="PF00535"/>
    </source>
</evidence>
<dbReference type="AlphaFoldDB" id="A0A371X941"/>
<dbReference type="EMBL" id="QURN01000014">
    <property type="protein sequence ID" value="RFC65757.1"/>
    <property type="molecule type" value="Genomic_DNA"/>
</dbReference>
<reference evidence="3" key="1">
    <citation type="submission" date="2018-08" db="EMBL/GenBank/DDBJ databases">
        <authorList>
            <person name="Im W.T."/>
        </authorList>
    </citation>
    <scope>NUCLEOTIDE SEQUENCE [LARGE SCALE GENOMIC DNA]</scope>
    <source>
        <strain evidence="3">LA-28</strain>
    </source>
</reference>
<keyword evidence="2" id="KW-0808">Transferase</keyword>
<name>A0A371X941_9HYPH</name>
<protein>
    <submittedName>
        <fullName evidence="2">Glycosyltransferase</fullName>
    </submittedName>
</protein>
<gene>
    <name evidence="2" type="ORF">DY251_17145</name>
</gene>
<dbReference type="InterPro" id="IPR001173">
    <property type="entry name" value="Glyco_trans_2-like"/>
</dbReference>
<sequence length="313" mass="34266">MKRIGSRIDICICTFRRPGLAATLKSVAAQRLPRGVSIRVIVSDNDDLPSAKALVEECAGWLDLPIQYLHSPARNISIARNACLDAVSGDYFAFIDDDETATGNWLSALVAKARQSGADVVLGPVRARYDEHAPDWLKAGNFHETRPVWVKGEIRTGYSCNVLVKVGAASVIGRRFDLARGKSGGEDTEFFDAVFAAGGRIEFAPEAWVEEPVPENRACFKWLARRRFRSGQTHGGLLRRKSASGVAKQLPIAFAKFVYSLGSVFAPPFHEVSAKRALLRAVLHAGAMTGLLGWRQPQIYGGPDLPSSETRYR</sequence>